<keyword evidence="3" id="KW-1185">Reference proteome</keyword>
<dbReference type="STRING" id="48709.A0A1D2MB14"/>
<name>A0A1D2MB14_ORCCI</name>
<dbReference type="PROSITE" id="PS50041">
    <property type="entry name" value="C_TYPE_LECTIN_2"/>
    <property type="match status" value="1"/>
</dbReference>
<evidence type="ECO:0000259" key="1">
    <source>
        <dbReference type="PROSITE" id="PS50041"/>
    </source>
</evidence>
<proteinExistence type="predicted"/>
<feature type="domain" description="C-type lectin" evidence="1">
    <location>
        <begin position="23"/>
        <end position="126"/>
    </location>
</feature>
<dbReference type="Proteomes" id="UP000094527">
    <property type="component" value="Unassembled WGS sequence"/>
</dbReference>
<dbReference type="InterPro" id="IPR001304">
    <property type="entry name" value="C-type_lectin-like"/>
</dbReference>
<dbReference type="AlphaFoldDB" id="A0A1D2MB14"/>
<reference evidence="2 3" key="1">
    <citation type="journal article" date="2016" name="Genome Biol. Evol.">
        <title>Gene Family Evolution Reflects Adaptation to Soil Environmental Stressors in the Genome of the Collembolan Orchesella cincta.</title>
        <authorList>
            <person name="Faddeeva-Vakhrusheva A."/>
            <person name="Derks M.F."/>
            <person name="Anvar S.Y."/>
            <person name="Agamennone V."/>
            <person name="Suring W."/>
            <person name="Smit S."/>
            <person name="van Straalen N.M."/>
            <person name="Roelofs D."/>
        </authorList>
    </citation>
    <scope>NUCLEOTIDE SEQUENCE [LARGE SCALE GENOMIC DNA]</scope>
    <source>
        <tissue evidence="2">Mixed pool</tissue>
    </source>
</reference>
<dbReference type="EMBL" id="LJIJ01002172">
    <property type="protein sequence ID" value="ODM90102.1"/>
    <property type="molecule type" value="Genomic_DNA"/>
</dbReference>
<accession>A0A1D2MB14</accession>
<sequence>MRRIHSSFTDSRGVNHNYFFSWLDSRTQAGFTWSEARLAKAARNSWTRNLDFGTKQGSLVNGWVWECVGERIKPTDNALNGDWSSGQPDNNDGQGRDEGCLAVMNSFDGIKWNDQACNSEKLLFAEDSDSLLSFVGLRNSGGGNFGNSNNNRDFRRCWQIVIIMGTSDLLEIVIITGTSDLLEITITGTVDPLEIITTTGTPDPMETITTGTLDPMEIVTITGTPTPMETITT</sequence>
<protein>
    <submittedName>
        <fullName evidence="2">Pulmonary surfactant-associated protein D</fullName>
    </submittedName>
</protein>
<dbReference type="PANTHER" id="PTHR21407">
    <property type="entry name" value="RE43931P-RELATED"/>
    <property type="match status" value="1"/>
</dbReference>
<gene>
    <name evidence="2" type="ORF">Ocin01_16580</name>
</gene>
<evidence type="ECO:0000313" key="3">
    <source>
        <dbReference type="Proteomes" id="UP000094527"/>
    </source>
</evidence>
<organism evidence="2 3">
    <name type="scientific">Orchesella cincta</name>
    <name type="common">Springtail</name>
    <name type="synonym">Podura cincta</name>
    <dbReference type="NCBI Taxonomy" id="48709"/>
    <lineage>
        <taxon>Eukaryota</taxon>
        <taxon>Metazoa</taxon>
        <taxon>Ecdysozoa</taxon>
        <taxon>Arthropoda</taxon>
        <taxon>Hexapoda</taxon>
        <taxon>Collembola</taxon>
        <taxon>Entomobryomorpha</taxon>
        <taxon>Entomobryoidea</taxon>
        <taxon>Orchesellidae</taxon>
        <taxon>Orchesellinae</taxon>
        <taxon>Orchesella</taxon>
    </lineage>
</organism>
<evidence type="ECO:0000313" key="2">
    <source>
        <dbReference type="EMBL" id="ODM90102.1"/>
    </source>
</evidence>
<dbReference type="OrthoDB" id="6051775at2759"/>
<comment type="caution">
    <text evidence="2">The sequence shown here is derived from an EMBL/GenBank/DDBJ whole genome shotgun (WGS) entry which is preliminary data.</text>
</comment>